<sequence length="96" mass="10810">MEEEDKATGVATCLRSGNCLHIVIPKHVQNYLSLKDRYVVKIKLSLKLDEEGKPLIKPVKRHDLKKHLIQIPTNETDTKETAPGEVPGIDPTDKQD</sequence>
<protein>
    <submittedName>
        <fullName evidence="2">Uncharacterized protein</fullName>
    </submittedName>
</protein>
<reference evidence="2" key="1">
    <citation type="journal article" date="2015" name="Nature">
        <title>Complex archaea that bridge the gap between prokaryotes and eukaryotes.</title>
        <authorList>
            <person name="Spang A."/>
            <person name="Saw J.H."/>
            <person name="Jorgensen S.L."/>
            <person name="Zaremba-Niedzwiedzka K."/>
            <person name="Martijn J."/>
            <person name="Lind A.E."/>
            <person name="van Eijk R."/>
            <person name="Schleper C."/>
            <person name="Guy L."/>
            <person name="Ettema T.J."/>
        </authorList>
    </citation>
    <scope>NUCLEOTIDE SEQUENCE</scope>
</reference>
<gene>
    <name evidence="2" type="ORF">LCGC14_2323710</name>
</gene>
<dbReference type="AlphaFoldDB" id="A0A0F9EUG0"/>
<name>A0A0F9EUG0_9ZZZZ</name>
<organism evidence="2">
    <name type="scientific">marine sediment metagenome</name>
    <dbReference type="NCBI Taxonomy" id="412755"/>
    <lineage>
        <taxon>unclassified sequences</taxon>
        <taxon>metagenomes</taxon>
        <taxon>ecological metagenomes</taxon>
    </lineage>
</organism>
<proteinExistence type="predicted"/>
<evidence type="ECO:0000313" key="2">
    <source>
        <dbReference type="EMBL" id="KKL48615.1"/>
    </source>
</evidence>
<feature type="region of interest" description="Disordered" evidence="1">
    <location>
        <begin position="67"/>
        <end position="96"/>
    </location>
</feature>
<dbReference type="EMBL" id="LAZR01033256">
    <property type="protein sequence ID" value="KKL48615.1"/>
    <property type="molecule type" value="Genomic_DNA"/>
</dbReference>
<accession>A0A0F9EUG0</accession>
<evidence type="ECO:0000256" key="1">
    <source>
        <dbReference type="SAM" id="MobiDB-lite"/>
    </source>
</evidence>
<comment type="caution">
    <text evidence="2">The sequence shown here is derived from an EMBL/GenBank/DDBJ whole genome shotgun (WGS) entry which is preliminary data.</text>
</comment>